<reference evidence="2" key="1">
    <citation type="submission" date="2016-07" db="EMBL/GenBank/DDBJ databases">
        <title>Sequence Frankia sp. strain CcI1.17.</title>
        <authorList>
            <person name="Ghodhbane-Gtari F."/>
            <person name="Swanson E."/>
            <person name="Gueddou A."/>
            <person name="Morris K."/>
            <person name="Hezbri K."/>
            <person name="Ktari A."/>
            <person name="Nouioui I."/>
            <person name="Abebe-Akele F."/>
            <person name="Simpson S."/>
            <person name="Thomas K."/>
            <person name="Gtari M."/>
            <person name="Tisa L.S."/>
            <person name="Hurst S."/>
        </authorList>
    </citation>
    <scope>NUCLEOTIDE SEQUENCE [LARGE SCALE GENOMIC DNA]</scope>
    <source>
        <strain evidence="2">Cc1.17</strain>
    </source>
</reference>
<keyword evidence="2" id="KW-1185">Reference proteome</keyword>
<sequence>MLRRPRLRDLFVRLRAFYGEYIAHHLRDPDEVAELVASLAARPRRRLRHPVGTDAWIKLALHALLPWPAYGRLARRLIGLRP</sequence>
<dbReference type="EMBL" id="MBLM01000195">
    <property type="protein sequence ID" value="OHV26415.1"/>
    <property type="molecule type" value="Genomic_DNA"/>
</dbReference>
<accession>A0A1S1PZQ0</accession>
<name>A0A1S1PZQ0_9ACTN</name>
<organism evidence="1 2">
    <name type="scientific">Parafrankia colletiae</name>
    <dbReference type="NCBI Taxonomy" id="573497"/>
    <lineage>
        <taxon>Bacteria</taxon>
        <taxon>Bacillati</taxon>
        <taxon>Actinomycetota</taxon>
        <taxon>Actinomycetes</taxon>
        <taxon>Frankiales</taxon>
        <taxon>Frankiaceae</taxon>
        <taxon>Parafrankia</taxon>
    </lineage>
</organism>
<proteinExistence type="predicted"/>
<evidence type="ECO:0000313" key="1">
    <source>
        <dbReference type="EMBL" id="OHV26415.1"/>
    </source>
</evidence>
<evidence type="ECO:0000313" key="2">
    <source>
        <dbReference type="Proteomes" id="UP000179627"/>
    </source>
</evidence>
<dbReference type="Proteomes" id="UP000179627">
    <property type="component" value="Unassembled WGS sequence"/>
</dbReference>
<comment type="caution">
    <text evidence="1">The sequence shown here is derived from an EMBL/GenBank/DDBJ whole genome shotgun (WGS) entry which is preliminary data.</text>
</comment>
<dbReference type="AlphaFoldDB" id="A0A1S1PZQ0"/>
<protein>
    <submittedName>
        <fullName evidence="1">Uncharacterized protein</fullName>
    </submittedName>
</protein>
<gene>
    <name evidence="1" type="ORF">CC117_31620</name>
</gene>